<dbReference type="GO" id="GO:0051287">
    <property type="term" value="F:NAD binding"/>
    <property type="evidence" value="ECO:0007669"/>
    <property type="project" value="InterPro"/>
</dbReference>
<dbReference type="SUPFAM" id="SSF52283">
    <property type="entry name" value="Formate/glycerate dehydrogenase catalytic domain-like"/>
    <property type="match status" value="1"/>
</dbReference>
<protein>
    <submittedName>
        <fullName evidence="7">Hydroxyacid dehydrogenase</fullName>
    </submittedName>
</protein>
<feature type="domain" description="D-isomer specific 2-hydroxyacid dehydrogenase NAD-binding" evidence="6">
    <location>
        <begin position="112"/>
        <end position="284"/>
    </location>
</feature>
<dbReference type="InterPro" id="IPR006140">
    <property type="entry name" value="D-isomer_DH_NAD-bd"/>
</dbReference>
<dbReference type="InterPro" id="IPR029753">
    <property type="entry name" value="D-isomer_DH_CS"/>
</dbReference>
<dbReference type="Pfam" id="PF00389">
    <property type="entry name" value="2-Hacid_dh"/>
    <property type="match status" value="1"/>
</dbReference>
<dbReference type="InterPro" id="IPR006139">
    <property type="entry name" value="D-isomer_2_OHA_DH_cat_dom"/>
</dbReference>
<evidence type="ECO:0000256" key="2">
    <source>
        <dbReference type="ARBA" id="ARBA00023002"/>
    </source>
</evidence>
<evidence type="ECO:0000256" key="3">
    <source>
        <dbReference type="ARBA" id="ARBA00023027"/>
    </source>
</evidence>
<dbReference type="FunFam" id="3.40.50.720:FF:000041">
    <property type="entry name" value="D-3-phosphoglycerate dehydrogenase"/>
    <property type="match status" value="1"/>
</dbReference>
<evidence type="ECO:0000256" key="4">
    <source>
        <dbReference type="RuleBase" id="RU003719"/>
    </source>
</evidence>
<reference evidence="7 8" key="1">
    <citation type="submission" date="2019-01" db="EMBL/GenBank/DDBJ databases">
        <title>Geovibrio thiophilus DSM 11263, complete genome.</title>
        <authorList>
            <person name="Spring S."/>
            <person name="Bunk B."/>
            <person name="Sproer C."/>
        </authorList>
    </citation>
    <scope>NUCLEOTIDE SEQUENCE [LARGE SCALE GENOMIC DNA]</scope>
    <source>
        <strain evidence="7 8">DSM 11263</strain>
    </source>
</reference>
<feature type="domain" description="D-isomer specific 2-hydroxyacid dehydrogenase catalytic" evidence="5">
    <location>
        <begin position="38"/>
        <end position="308"/>
    </location>
</feature>
<dbReference type="EMBL" id="CP035108">
    <property type="protein sequence ID" value="QAR32101.1"/>
    <property type="molecule type" value="Genomic_DNA"/>
</dbReference>
<gene>
    <name evidence="7" type="ORF">EP073_01385</name>
</gene>
<evidence type="ECO:0000259" key="6">
    <source>
        <dbReference type="Pfam" id="PF02826"/>
    </source>
</evidence>
<evidence type="ECO:0000256" key="1">
    <source>
        <dbReference type="ARBA" id="ARBA00005854"/>
    </source>
</evidence>
<evidence type="ECO:0000313" key="7">
    <source>
        <dbReference type="EMBL" id="QAR32101.1"/>
    </source>
</evidence>
<evidence type="ECO:0000313" key="8">
    <source>
        <dbReference type="Proteomes" id="UP000287502"/>
    </source>
</evidence>
<dbReference type="Pfam" id="PF02826">
    <property type="entry name" value="2-Hacid_dh_C"/>
    <property type="match status" value="1"/>
</dbReference>
<dbReference type="CDD" id="cd12172">
    <property type="entry name" value="PGDH_like_2"/>
    <property type="match status" value="1"/>
</dbReference>
<proteinExistence type="inferred from homology"/>
<comment type="similarity">
    <text evidence="1 4">Belongs to the D-isomer specific 2-hydroxyacid dehydrogenase family.</text>
</comment>
<dbReference type="PANTHER" id="PTHR10996">
    <property type="entry name" value="2-HYDROXYACID DEHYDROGENASE-RELATED"/>
    <property type="match status" value="1"/>
</dbReference>
<dbReference type="RefSeq" id="WP_128465388.1">
    <property type="nucleotide sequence ID" value="NZ_CP035108.1"/>
</dbReference>
<dbReference type="OrthoDB" id="9793626at2"/>
<dbReference type="PROSITE" id="PS00670">
    <property type="entry name" value="D_2_HYDROXYACID_DH_2"/>
    <property type="match status" value="1"/>
</dbReference>
<dbReference type="GO" id="GO:0047545">
    <property type="term" value="F:(S)-2-hydroxyglutarate dehydrogenase activity"/>
    <property type="evidence" value="ECO:0007669"/>
    <property type="project" value="UniProtKB-ARBA"/>
</dbReference>
<evidence type="ECO:0000259" key="5">
    <source>
        <dbReference type="Pfam" id="PF00389"/>
    </source>
</evidence>
<organism evidence="7 8">
    <name type="scientific">Geovibrio thiophilus</name>
    <dbReference type="NCBI Taxonomy" id="139438"/>
    <lineage>
        <taxon>Bacteria</taxon>
        <taxon>Pseudomonadati</taxon>
        <taxon>Deferribacterota</taxon>
        <taxon>Deferribacteres</taxon>
        <taxon>Deferribacterales</taxon>
        <taxon>Geovibrionaceae</taxon>
        <taxon>Geovibrio</taxon>
    </lineage>
</organism>
<keyword evidence="2 4" id="KW-0560">Oxidoreductase</keyword>
<name>A0A3R5UWB2_9BACT</name>
<dbReference type="KEGG" id="gtl:EP073_01385"/>
<dbReference type="SUPFAM" id="SSF51735">
    <property type="entry name" value="NAD(P)-binding Rossmann-fold domains"/>
    <property type="match status" value="1"/>
</dbReference>
<dbReference type="GO" id="GO:0004617">
    <property type="term" value="F:phosphoglycerate dehydrogenase activity"/>
    <property type="evidence" value="ECO:0007669"/>
    <property type="project" value="UniProtKB-ARBA"/>
</dbReference>
<dbReference type="Gene3D" id="3.40.50.720">
    <property type="entry name" value="NAD(P)-binding Rossmann-like Domain"/>
    <property type="match status" value="2"/>
</dbReference>
<accession>A0A3R5UWB2</accession>
<sequence length="309" mass="33632">MPTEIGVTTVAFSKNDFLRRKAEEMSGGVIFNPFGRRLTFDELTEIYRDCTALIVGLDKINEKTLAALPKLKAVAKYGVGLDNIDLAACAEHGVRVFGAEGVNRRSVAELVLGFMLGHMRNIFASSLRMRGGDWVKNGGCELSGKTVGMIGTGNIGREVVMLLKPFGCRILCNDILPIDDFCAANGAQPASKKEIFRNADIITLHVPLTAETEHMINEQALRLMKPYALLINTSRGGVVDTDAVKTALKEKRLGGACFDVYDTEPFYDEELCGMENVVCTPHIGGNSEEAVRAMGEAALRALLNWCRGV</sequence>
<dbReference type="AlphaFoldDB" id="A0A3R5UWB2"/>
<dbReference type="GO" id="GO:0006564">
    <property type="term" value="P:L-serine biosynthetic process"/>
    <property type="evidence" value="ECO:0007669"/>
    <property type="project" value="UniProtKB-ARBA"/>
</dbReference>
<dbReference type="InterPro" id="IPR036291">
    <property type="entry name" value="NAD(P)-bd_dom_sf"/>
</dbReference>
<keyword evidence="3" id="KW-0520">NAD</keyword>
<keyword evidence="8" id="KW-1185">Reference proteome</keyword>
<dbReference type="InterPro" id="IPR050223">
    <property type="entry name" value="D-isomer_2-hydroxyacid_DH"/>
</dbReference>
<dbReference type="Proteomes" id="UP000287502">
    <property type="component" value="Chromosome"/>
</dbReference>